<reference evidence="1" key="1">
    <citation type="submission" date="2022-12" db="EMBL/GenBank/DDBJ databases">
        <title>Chromosome-level genome assembly of the bean flower thrips Megalurothrips usitatus.</title>
        <authorList>
            <person name="Ma L."/>
            <person name="Liu Q."/>
            <person name="Li H."/>
            <person name="Cai W."/>
        </authorList>
    </citation>
    <scope>NUCLEOTIDE SEQUENCE</scope>
    <source>
        <strain evidence="1">Cailab_2022a</strain>
    </source>
</reference>
<accession>A0AAV7X527</accession>
<dbReference type="EMBL" id="JAPTSV010000014">
    <property type="protein sequence ID" value="KAJ1520751.1"/>
    <property type="molecule type" value="Genomic_DNA"/>
</dbReference>
<sequence>MSDSGDSPPVLPGRRRSSLVPRKSIAPASVSNILEVALRQYVTEAKHETEEWTNLCKQRHYDKKSSEAVLQEALSDPPTLTLEMIKEGLDDKYLEFIQNTPDYAKFSSDVRTFAETVSVLKTRMLNVQSLREGHDLLAKAHLDALAKSVCEYNDEAPAWHKGL</sequence>
<proteinExistence type="predicted"/>
<dbReference type="AlphaFoldDB" id="A0AAV7X527"/>
<name>A0AAV7X527_9NEOP</name>
<organism evidence="1 2">
    <name type="scientific">Megalurothrips usitatus</name>
    <name type="common">bean blossom thrips</name>
    <dbReference type="NCBI Taxonomy" id="439358"/>
    <lineage>
        <taxon>Eukaryota</taxon>
        <taxon>Metazoa</taxon>
        <taxon>Ecdysozoa</taxon>
        <taxon>Arthropoda</taxon>
        <taxon>Hexapoda</taxon>
        <taxon>Insecta</taxon>
        <taxon>Pterygota</taxon>
        <taxon>Neoptera</taxon>
        <taxon>Paraneoptera</taxon>
        <taxon>Thysanoptera</taxon>
        <taxon>Terebrantia</taxon>
        <taxon>Thripoidea</taxon>
        <taxon>Thripidae</taxon>
        <taxon>Megalurothrips</taxon>
    </lineage>
</organism>
<dbReference type="Proteomes" id="UP001075354">
    <property type="component" value="Chromosome 14"/>
</dbReference>
<comment type="caution">
    <text evidence="1">The sequence shown here is derived from an EMBL/GenBank/DDBJ whole genome shotgun (WGS) entry which is preliminary data.</text>
</comment>
<evidence type="ECO:0000313" key="1">
    <source>
        <dbReference type="EMBL" id="KAJ1520751.1"/>
    </source>
</evidence>
<gene>
    <name evidence="1" type="ORF">ONE63_003846</name>
</gene>
<protein>
    <submittedName>
        <fullName evidence="1">Uncharacterized protein</fullName>
    </submittedName>
</protein>
<keyword evidence="2" id="KW-1185">Reference proteome</keyword>
<evidence type="ECO:0000313" key="2">
    <source>
        <dbReference type="Proteomes" id="UP001075354"/>
    </source>
</evidence>